<evidence type="ECO:0000313" key="2">
    <source>
        <dbReference type="EMBL" id="KAK1689982.1"/>
    </source>
</evidence>
<evidence type="ECO:0000256" key="1">
    <source>
        <dbReference type="SAM" id="MobiDB-lite"/>
    </source>
</evidence>
<evidence type="ECO:0000313" key="3">
    <source>
        <dbReference type="Proteomes" id="UP001224890"/>
    </source>
</evidence>
<keyword evidence="3" id="KW-1185">Reference proteome</keyword>
<gene>
    <name evidence="2" type="ORF">BDP55DRAFT_628510</name>
</gene>
<reference evidence="2" key="1">
    <citation type="submission" date="2021-06" db="EMBL/GenBank/DDBJ databases">
        <title>Comparative genomics, transcriptomics and evolutionary studies reveal genomic signatures of adaptation to plant cell wall in hemibiotrophic fungi.</title>
        <authorList>
            <consortium name="DOE Joint Genome Institute"/>
            <person name="Baroncelli R."/>
            <person name="Diaz J.F."/>
            <person name="Benocci T."/>
            <person name="Peng M."/>
            <person name="Battaglia E."/>
            <person name="Haridas S."/>
            <person name="Andreopoulos W."/>
            <person name="Labutti K."/>
            <person name="Pangilinan J."/>
            <person name="Floch G.L."/>
            <person name="Makela M.R."/>
            <person name="Henrissat B."/>
            <person name="Grigoriev I.V."/>
            <person name="Crouch J.A."/>
            <person name="De Vries R.P."/>
            <person name="Sukno S.A."/>
            <person name="Thon M.R."/>
        </authorList>
    </citation>
    <scope>NUCLEOTIDE SEQUENCE</scope>
    <source>
        <strain evidence="2">CBS 193.32</strain>
    </source>
</reference>
<dbReference type="AlphaFoldDB" id="A0AAJ0F1Z4"/>
<feature type="region of interest" description="Disordered" evidence="1">
    <location>
        <begin position="1"/>
        <end position="20"/>
    </location>
</feature>
<dbReference type="RefSeq" id="XP_060433677.1">
    <property type="nucleotide sequence ID" value="XM_060571912.1"/>
</dbReference>
<organism evidence="2 3">
    <name type="scientific">Colletotrichum godetiae</name>
    <dbReference type="NCBI Taxonomy" id="1209918"/>
    <lineage>
        <taxon>Eukaryota</taxon>
        <taxon>Fungi</taxon>
        <taxon>Dikarya</taxon>
        <taxon>Ascomycota</taxon>
        <taxon>Pezizomycotina</taxon>
        <taxon>Sordariomycetes</taxon>
        <taxon>Hypocreomycetidae</taxon>
        <taxon>Glomerellales</taxon>
        <taxon>Glomerellaceae</taxon>
        <taxon>Colletotrichum</taxon>
        <taxon>Colletotrichum acutatum species complex</taxon>
    </lineage>
</organism>
<dbReference type="EMBL" id="JAHMHR010000007">
    <property type="protein sequence ID" value="KAK1689982.1"/>
    <property type="molecule type" value="Genomic_DNA"/>
</dbReference>
<proteinExistence type="predicted"/>
<comment type="caution">
    <text evidence="2">The sequence shown here is derived from an EMBL/GenBank/DDBJ whole genome shotgun (WGS) entry which is preliminary data.</text>
</comment>
<accession>A0AAJ0F1Z4</accession>
<name>A0AAJ0F1Z4_9PEZI</name>
<dbReference type="GeneID" id="85456438"/>
<dbReference type="Proteomes" id="UP001224890">
    <property type="component" value="Unassembled WGS sequence"/>
</dbReference>
<protein>
    <submittedName>
        <fullName evidence="2">Uncharacterized protein</fullName>
    </submittedName>
</protein>
<sequence length="303" mass="33473">MLERFWPRSGNDQRLPTQRSKKFPAAMGVSKEIDGRTRKLNTDRTGKMRLEKTNLLDVGKVLGEPSENLILQKGSQSDQQSLGLFIPLQLDGTRAGTRARARTKMMTSPWSKCRFNSNVVREIPRCQVATIMDWVRGIDKKTDAFLAGLLGGWEPSSSASRVPRIIGRTTHLFLLLYSMPGALCSLFAFPTSPVLPSSQLLDLISSQTLSQPLQIWAWRFDKSFADLASFCCQQPLPLAAEALRIYPQRSSPVTLQGHLPVVLVGWAAQALALEPAGAITSPQLFEVIGKQCLVSAHSIGPYR</sequence>